<evidence type="ECO:0000313" key="3">
    <source>
        <dbReference type="EMBL" id="KAJ3049463.1"/>
    </source>
</evidence>
<dbReference type="GO" id="GO:0006260">
    <property type="term" value="P:DNA replication"/>
    <property type="evidence" value="ECO:0007669"/>
    <property type="project" value="UniProtKB-KW"/>
</dbReference>
<dbReference type="Pfam" id="PF09724">
    <property type="entry name" value="Dcc1"/>
    <property type="match status" value="1"/>
</dbReference>
<name>A0AAD5X4G6_9FUNG</name>
<comment type="similarity">
    <text evidence="1">Belongs to the DCC1 family.</text>
</comment>
<evidence type="ECO:0000256" key="1">
    <source>
        <dbReference type="ARBA" id="ARBA00007017"/>
    </source>
</evidence>
<dbReference type="GO" id="GO:0031390">
    <property type="term" value="C:Ctf18 RFC-like complex"/>
    <property type="evidence" value="ECO:0007669"/>
    <property type="project" value="InterPro"/>
</dbReference>
<reference evidence="3" key="1">
    <citation type="submission" date="2020-05" db="EMBL/GenBank/DDBJ databases">
        <title>Phylogenomic resolution of chytrid fungi.</title>
        <authorList>
            <person name="Stajich J.E."/>
            <person name="Amses K."/>
            <person name="Simmons R."/>
            <person name="Seto K."/>
            <person name="Myers J."/>
            <person name="Bonds A."/>
            <person name="Quandt C.A."/>
            <person name="Barry K."/>
            <person name="Liu P."/>
            <person name="Grigoriev I."/>
            <person name="Longcore J.E."/>
            <person name="James T.Y."/>
        </authorList>
    </citation>
    <scope>NUCLEOTIDE SEQUENCE</scope>
    <source>
        <strain evidence="3">JEL0318</strain>
    </source>
</reference>
<gene>
    <name evidence="3" type="primary">DSCC1</name>
    <name evidence="3" type="ORF">HK097_009542</name>
</gene>
<evidence type="ECO:0000313" key="4">
    <source>
        <dbReference type="Proteomes" id="UP001212841"/>
    </source>
</evidence>
<dbReference type="PANTHER" id="PTHR13395">
    <property type="entry name" value="SISTER CHROMATID COHESION PROTEIN DCC1-RELATED"/>
    <property type="match status" value="1"/>
</dbReference>
<dbReference type="InterPro" id="IPR019128">
    <property type="entry name" value="Dcc1"/>
</dbReference>
<proteinExistence type="inferred from homology"/>
<dbReference type="GO" id="GO:0034088">
    <property type="term" value="P:maintenance of mitotic sister chromatid cohesion"/>
    <property type="evidence" value="ECO:0007669"/>
    <property type="project" value="TreeGrafter"/>
</dbReference>
<protein>
    <submittedName>
        <fullName evidence="3">Sister chromatid cohesion protein DCC1</fullName>
    </submittedName>
</protein>
<sequence length="410" mass="46563">MTDSHTILYFADDFDPRQYRLLELPKELAALLDTPQPRTVVGNKQPSCFVVRGQESDEATLHTENKTYTVRDVQTSNTLLLAKPSNRHPTDFATEIAADPSIVTELQNSDSETSSILPAWVDTAHVYEVQDCISNYLELTLTQPRVGKLREILEPCLYAGPKEEARVDQKLLYTTESLHELVQASNEELLQGLKEVEALEIDGHWRLLDPAYQETVLRLLIVSAIADDIPLSHMTLEDAARLLNDADDDDGIPKSVSMHVLIAFADKDGENEQTYAISSSKVCRFLGQQLLANSTRHSQSLTSFLQSWSENVPEPFEVEIDMLKGTALIHNDELPRTIQYFPKSTLPSEAKQRFERLFDVKRKWSYDELLPYIDDLAPDKKKLDALLMKYARMSKSANTMFYTSRFSTMK</sequence>
<dbReference type="EMBL" id="JADGJD010000640">
    <property type="protein sequence ID" value="KAJ3049463.1"/>
    <property type="molecule type" value="Genomic_DNA"/>
</dbReference>
<dbReference type="GO" id="GO:0000785">
    <property type="term" value="C:chromatin"/>
    <property type="evidence" value="ECO:0007669"/>
    <property type="project" value="TreeGrafter"/>
</dbReference>
<dbReference type="Proteomes" id="UP001212841">
    <property type="component" value="Unassembled WGS sequence"/>
</dbReference>
<evidence type="ECO:0000256" key="2">
    <source>
        <dbReference type="ARBA" id="ARBA00022705"/>
    </source>
</evidence>
<organism evidence="3 4">
    <name type="scientific">Rhizophlyctis rosea</name>
    <dbReference type="NCBI Taxonomy" id="64517"/>
    <lineage>
        <taxon>Eukaryota</taxon>
        <taxon>Fungi</taxon>
        <taxon>Fungi incertae sedis</taxon>
        <taxon>Chytridiomycota</taxon>
        <taxon>Chytridiomycota incertae sedis</taxon>
        <taxon>Chytridiomycetes</taxon>
        <taxon>Rhizophlyctidales</taxon>
        <taxon>Rhizophlyctidaceae</taxon>
        <taxon>Rhizophlyctis</taxon>
    </lineage>
</organism>
<keyword evidence="2" id="KW-0235">DNA replication</keyword>
<comment type="caution">
    <text evidence="3">The sequence shown here is derived from an EMBL/GenBank/DDBJ whole genome shotgun (WGS) entry which is preliminary data.</text>
</comment>
<accession>A0AAD5X4G6</accession>
<keyword evidence="4" id="KW-1185">Reference proteome</keyword>
<dbReference type="GO" id="GO:0000775">
    <property type="term" value="C:chromosome, centromeric region"/>
    <property type="evidence" value="ECO:0007669"/>
    <property type="project" value="TreeGrafter"/>
</dbReference>
<dbReference type="PANTHER" id="PTHR13395:SF6">
    <property type="entry name" value="SISTER CHROMATID COHESION PROTEIN DCC1"/>
    <property type="match status" value="1"/>
</dbReference>
<dbReference type="AlphaFoldDB" id="A0AAD5X4G6"/>